<feature type="compositionally biased region" description="Basic and acidic residues" evidence="4">
    <location>
        <begin position="253"/>
        <end position="272"/>
    </location>
</feature>
<feature type="short sequence motif" description="VHIID" evidence="3">
    <location>
        <begin position="754"/>
        <end position="758"/>
    </location>
</feature>
<dbReference type="Proteomes" id="UP000436088">
    <property type="component" value="Unassembled WGS sequence"/>
</dbReference>
<feature type="compositionally biased region" description="Acidic residues" evidence="4">
    <location>
        <begin position="273"/>
        <end position="285"/>
    </location>
</feature>
<dbReference type="PANTHER" id="PTHR21561:SF16">
    <property type="entry name" value="PAPA-1-LIKE FAMILY PROTEIN _ ZINC FINGER (HIT TYPE) FAMILY PROTEIN"/>
    <property type="match status" value="1"/>
</dbReference>
<evidence type="ECO:0000256" key="4">
    <source>
        <dbReference type="SAM" id="MobiDB-lite"/>
    </source>
</evidence>
<evidence type="ECO:0000313" key="6">
    <source>
        <dbReference type="EMBL" id="KAE8703698.1"/>
    </source>
</evidence>
<dbReference type="InterPro" id="IPR005202">
    <property type="entry name" value="TF_GRAS"/>
</dbReference>
<dbReference type="InterPro" id="IPR006880">
    <property type="entry name" value="INO80B_C"/>
</dbReference>
<dbReference type="PROSITE" id="PS50985">
    <property type="entry name" value="GRAS"/>
    <property type="match status" value="1"/>
</dbReference>
<evidence type="ECO:0000313" key="7">
    <source>
        <dbReference type="Proteomes" id="UP000436088"/>
    </source>
</evidence>
<evidence type="ECO:0000259" key="5">
    <source>
        <dbReference type="SMART" id="SM01406"/>
    </source>
</evidence>
<keyword evidence="7" id="KW-1185">Reference proteome</keyword>
<dbReference type="CDD" id="cd23021">
    <property type="entry name" value="zf-HIT_IN80B"/>
    <property type="match status" value="1"/>
</dbReference>
<dbReference type="InterPro" id="IPR007529">
    <property type="entry name" value="Znf_HIT"/>
</dbReference>
<feature type="compositionally biased region" description="Basic and acidic residues" evidence="4">
    <location>
        <begin position="392"/>
        <end position="409"/>
    </location>
</feature>
<protein>
    <submittedName>
        <fullName evidence="6">Ubiquitin-conjugating enzyme 32</fullName>
    </submittedName>
</protein>
<gene>
    <name evidence="6" type="ORF">F3Y22_tig00110467pilonHSYRG00289</name>
</gene>
<comment type="similarity">
    <text evidence="3">Belongs to the GRAS family.</text>
</comment>
<dbReference type="GO" id="GO:0031011">
    <property type="term" value="C:Ino80 complex"/>
    <property type="evidence" value="ECO:0007669"/>
    <property type="project" value="InterPro"/>
</dbReference>
<evidence type="ECO:0000256" key="3">
    <source>
        <dbReference type="PROSITE-ProRule" id="PRU01191"/>
    </source>
</evidence>
<dbReference type="AlphaFoldDB" id="A0A6A3AI18"/>
<dbReference type="PANTHER" id="PTHR21561">
    <property type="entry name" value="INO80 COMPLEX SUBUNIT B"/>
    <property type="match status" value="1"/>
</dbReference>
<accession>A0A6A3AI18</accession>
<proteinExistence type="inferred from homology"/>
<reference evidence="6" key="1">
    <citation type="submission" date="2019-09" db="EMBL/GenBank/DDBJ databases">
        <title>Draft genome information of white flower Hibiscus syriacus.</title>
        <authorList>
            <person name="Kim Y.-M."/>
        </authorList>
    </citation>
    <scope>NUCLEOTIDE SEQUENCE [LARGE SCALE GENOMIC DNA]</scope>
    <source>
        <strain evidence="6">YM2019G1</strain>
    </source>
</reference>
<dbReference type="SMART" id="SM01406">
    <property type="entry name" value="PAPA-1"/>
    <property type="match status" value="1"/>
</dbReference>
<keyword evidence="1" id="KW-0805">Transcription regulation</keyword>
<feature type="region of interest" description="Disordered" evidence="4">
    <location>
        <begin position="386"/>
        <end position="416"/>
    </location>
</feature>
<sequence length="1040" mass="115220">MEIPAYSILYQSHSYLDSLAVMESFVGSSLAVVSCAMKKKRSGMLRRPRVTLPTFTYNHVLMSSPTSTIGCSGSEEQNFKNGSNGFGSESKLKLKLKLGGVTRTIHTNSTADHAFDGNPSLTKYSDFSEVAQARERSIFLESGVKLILLYSIRHCNGKRFLGQGKKGSHLSDKGEGYGVQWKDLSRSGSGCGKGHSSRGKALENETDRTEPTRKSKRVPKRRVLDVGKNSDDDDDDEEIRYLGRLNTSNGLSNHRDEEDEINRREGAVLEDRDYVEEDEWESDDEPGSKRKKLGLGRGSVDLFVDGRTESTLVTRTGALQSGKDLISGPGAGLVEFPDGLPPAPPKKQKEKLSEVELQLKKTEAAQRRRMQSEKAARDAEAEAIRKILGQDSARKKKEDKMKQQRDELAQGKATKSETLASNTVRWVMGPGGTTVTFSEDIGLPQLFNSAPSSYPPPREKCAGPNCTNTYKYRDSKSKLPLCSLACYKAIQARAQPSTASPDKLSSSDKGFESFNGDESVASDYEFYGDESMAATGFSFSKQGLQQQQQNFRGYGVLDGVSFNARSPLIPACFNETAELSRINNGVGEDIDGTKKGRQQPRCLSSFGLLNSYGNELKRLHGERTDDYETVSDARDDENRNFLTEEITRIAGEIFIKSCGQTVDGISMFDHPSNVCFSGLSDLKTRDVELAVLLLAIGEKIGYQQNESASRLMKQCDYMSSKTGNPVQLVVYYFTEVLREKIERGDPGHCGKCKVHIIDLEIRHGVHWTILMQALASRRHECRLELLKITAVSTEAKAYVEGTGKRLSGFAQSLGIPFALKVVIVSDMLDLKEDLFEIDAEESIVAYAAFAFRRMLVMPNRIKNIMRVLRVMNPCLMVVTEIEANHNSPIFANSFIEVPFFFSAYFDCLATCMKHDIKSREIIESVFFGEGIRNMIVSEGDERKVRHVKFDVWGAFFVRYGMEEAELSMLSRLHRVADRFRVYPLAAVEGASWGAAQGVHNAATQEHHLDLANGCGQHGKCKCGSSKPYVSACGQQAGPSP</sequence>
<dbReference type="Pfam" id="PF04795">
    <property type="entry name" value="PAPA-1"/>
    <property type="match status" value="1"/>
</dbReference>
<evidence type="ECO:0000256" key="1">
    <source>
        <dbReference type="ARBA" id="ARBA00023015"/>
    </source>
</evidence>
<dbReference type="EMBL" id="VEPZ02000998">
    <property type="protein sequence ID" value="KAE8703698.1"/>
    <property type="molecule type" value="Genomic_DNA"/>
</dbReference>
<comment type="caution">
    <text evidence="3">Lacks conserved residue(s) required for the propagation of feature annotation.</text>
</comment>
<evidence type="ECO:0000256" key="2">
    <source>
        <dbReference type="ARBA" id="ARBA00023163"/>
    </source>
</evidence>
<dbReference type="Pfam" id="PF04438">
    <property type="entry name" value="zf-HIT"/>
    <property type="match status" value="1"/>
</dbReference>
<dbReference type="InterPro" id="IPR029523">
    <property type="entry name" value="INO80B/Ies2"/>
</dbReference>
<comment type="caution">
    <text evidence="6">The sequence shown here is derived from an EMBL/GenBank/DDBJ whole genome shotgun (WGS) entry which is preliminary data.</text>
</comment>
<feature type="region of interest" description="Disordered" evidence="4">
    <location>
        <begin position="184"/>
        <end position="294"/>
    </location>
</feature>
<dbReference type="GO" id="GO:0006338">
    <property type="term" value="P:chromatin remodeling"/>
    <property type="evidence" value="ECO:0007669"/>
    <property type="project" value="InterPro"/>
</dbReference>
<organism evidence="6 7">
    <name type="scientific">Hibiscus syriacus</name>
    <name type="common">Rose of Sharon</name>
    <dbReference type="NCBI Taxonomy" id="106335"/>
    <lineage>
        <taxon>Eukaryota</taxon>
        <taxon>Viridiplantae</taxon>
        <taxon>Streptophyta</taxon>
        <taxon>Embryophyta</taxon>
        <taxon>Tracheophyta</taxon>
        <taxon>Spermatophyta</taxon>
        <taxon>Magnoliopsida</taxon>
        <taxon>eudicotyledons</taxon>
        <taxon>Gunneridae</taxon>
        <taxon>Pentapetalae</taxon>
        <taxon>rosids</taxon>
        <taxon>malvids</taxon>
        <taxon>Malvales</taxon>
        <taxon>Malvaceae</taxon>
        <taxon>Malvoideae</taxon>
        <taxon>Hibiscus</taxon>
    </lineage>
</organism>
<keyword evidence="2" id="KW-0804">Transcription</keyword>
<dbReference type="Pfam" id="PF03514">
    <property type="entry name" value="GRAS"/>
    <property type="match status" value="1"/>
</dbReference>
<feature type="compositionally biased region" description="Basic and acidic residues" evidence="4">
    <location>
        <begin position="200"/>
        <end position="213"/>
    </location>
</feature>
<feature type="domain" description="INO80 complex subunit B-like conserved region" evidence="5">
    <location>
        <begin position="356"/>
        <end position="441"/>
    </location>
</feature>
<feature type="region of interest" description="Leucine repeat II (LRII)" evidence="3">
    <location>
        <begin position="801"/>
        <end position="833"/>
    </location>
</feature>
<feature type="region of interest" description="SAW" evidence="3">
    <location>
        <begin position="936"/>
        <end position="1017"/>
    </location>
</feature>
<name>A0A6A3AI18_HIBSY</name>